<dbReference type="EMBL" id="NTZF01000035">
    <property type="protein sequence ID" value="PES90474.1"/>
    <property type="molecule type" value="Genomic_DNA"/>
</dbReference>
<evidence type="ECO:0000313" key="2">
    <source>
        <dbReference type="EMBL" id="PES90474.1"/>
    </source>
</evidence>
<reference evidence="2 3" key="1">
    <citation type="submission" date="2017-09" db="EMBL/GenBank/DDBJ databases">
        <title>Large-scale bioinformatics analysis of Bacillus genomes uncovers conserved roles of natural products in bacterial physiology.</title>
        <authorList>
            <consortium name="Agbiome Team Llc"/>
            <person name="Bleich R.M."/>
            <person name="Grubbs K.J."/>
            <person name="Santa Maria K.C."/>
            <person name="Allen S.E."/>
            <person name="Farag S."/>
            <person name="Shank E.A."/>
            <person name="Bowers A."/>
        </authorList>
    </citation>
    <scope>NUCLEOTIDE SEQUENCE [LARGE SCALE GENOMIC DNA]</scope>
    <source>
        <strain evidence="2 3">AFS002368</strain>
    </source>
</reference>
<comment type="caution">
    <text evidence="2">The sequence shown here is derived from an EMBL/GenBank/DDBJ whole genome shotgun (WGS) entry which is preliminary data.</text>
</comment>
<dbReference type="Gene3D" id="3.30.565.10">
    <property type="entry name" value="Histidine kinase-like ATPase, C-terminal domain"/>
    <property type="match status" value="1"/>
</dbReference>
<keyword evidence="2" id="KW-0067">ATP-binding</keyword>
<evidence type="ECO:0000313" key="3">
    <source>
        <dbReference type="Proteomes" id="UP000220900"/>
    </source>
</evidence>
<accession>A0A2B2FG96</accession>
<name>A0A2B2FG96_BACCE</name>
<proteinExistence type="predicted"/>
<dbReference type="SUPFAM" id="SSF55874">
    <property type="entry name" value="ATPase domain of HSP90 chaperone/DNA topoisomerase II/histidine kinase"/>
    <property type="match status" value="1"/>
</dbReference>
<gene>
    <name evidence="2" type="ORF">CN491_24295</name>
</gene>
<dbReference type="GO" id="GO:0005524">
    <property type="term" value="F:ATP binding"/>
    <property type="evidence" value="ECO:0007669"/>
    <property type="project" value="UniProtKB-KW"/>
</dbReference>
<evidence type="ECO:0000259" key="1">
    <source>
        <dbReference type="Pfam" id="PF25856"/>
    </source>
</evidence>
<protein>
    <submittedName>
        <fullName evidence="2">ATP-binding protein</fullName>
    </submittedName>
</protein>
<organism evidence="2 3">
    <name type="scientific">Bacillus cereus</name>
    <dbReference type="NCBI Taxonomy" id="1396"/>
    <lineage>
        <taxon>Bacteria</taxon>
        <taxon>Bacillati</taxon>
        <taxon>Bacillota</taxon>
        <taxon>Bacilli</taxon>
        <taxon>Bacillales</taxon>
        <taxon>Bacillaceae</taxon>
        <taxon>Bacillus</taxon>
        <taxon>Bacillus cereus group</taxon>
    </lineage>
</organism>
<dbReference type="Proteomes" id="UP000220900">
    <property type="component" value="Unassembled WGS sequence"/>
</dbReference>
<keyword evidence="2" id="KW-0547">Nucleotide-binding</keyword>
<sequence length="490" mass="56600">MSERKRCTRMKKFDLNIEKVLEHWTVAHALREIIANALDESILSETKEPIIWKEDDEKWHIKDYGRGLKHNHLTQNENKEKMIHVEKIIGKFGVGLKDALATFDRRNIHIVIKSKHNDITIKKLAKEGFADITTLHAIVQEPSDQNMVGTEFIFEGLQDADIETAKDFFLQYSGEQVVEKTRYGTLLEKNDKKQSRIYVNGLCVAEEENLLFSYNITSPTTKLLKSLNRERTNVGRSAYSDRIKSTLLACTSSIFAEKLVNDLEKIQIGTAHDELQWIDVQVHACKILNAKEKVVFLTSNDLIEGNKYIHYAKGEGHRIVTIPDTLALKLPQVKDISGNEMVNLDHYSVHWNDNFTFAFVDEKDLSKKEQEIFALKRVIEEWFPKQKKPVKEIKISETMRPDNFTGSDALGLWDESERRIIIKRSQLQSVEAFTGTLIHEFVHAYTGADDETIQFESELTKMLGNIATMVLQSKEKETKKDNWFKRVLKF</sequence>
<dbReference type="InterPro" id="IPR036890">
    <property type="entry name" value="HATPase_C_sf"/>
</dbReference>
<feature type="domain" description="MPN635 N-terminal" evidence="1">
    <location>
        <begin position="161"/>
        <end position="252"/>
    </location>
</feature>
<dbReference type="InterPro" id="IPR058987">
    <property type="entry name" value="MPN635_N"/>
</dbReference>
<dbReference type="AlphaFoldDB" id="A0A2B2FG96"/>
<dbReference type="Pfam" id="PF25856">
    <property type="entry name" value="MPN635_N"/>
    <property type="match status" value="1"/>
</dbReference>